<dbReference type="InterPro" id="IPR045865">
    <property type="entry name" value="ACT-like_dom_sf"/>
</dbReference>
<dbReference type="CDD" id="cd04876">
    <property type="entry name" value="ACT_RelA-SpoT"/>
    <property type="match status" value="1"/>
</dbReference>
<dbReference type="SUPFAM" id="SSF81271">
    <property type="entry name" value="TGS-like"/>
    <property type="match status" value="1"/>
</dbReference>
<dbReference type="GO" id="GO:0005886">
    <property type="term" value="C:plasma membrane"/>
    <property type="evidence" value="ECO:0007669"/>
    <property type="project" value="TreeGrafter"/>
</dbReference>
<accession>A0A9D6LU51</accession>
<dbReference type="Proteomes" id="UP000808388">
    <property type="component" value="Unassembled WGS sequence"/>
</dbReference>
<dbReference type="CDD" id="cd05399">
    <property type="entry name" value="NT_Rel-Spo_like"/>
    <property type="match status" value="1"/>
</dbReference>
<dbReference type="InterPro" id="IPR002912">
    <property type="entry name" value="ACT_dom"/>
</dbReference>
<dbReference type="Gene3D" id="3.30.460.10">
    <property type="entry name" value="Beta Polymerase, domain 2"/>
    <property type="match status" value="1"/>
</dbReference>
<dbReference type="FunFam" id="3.30.460.10:FF:000001">
    <property type="entry name" value="GTP pyrophosphokinase RelA"/>
    <property type="match status" value="1"/>
</dbReference>
<feature type="domain" description="TGS" evidence="3">
    <location>
        <begin position="390"/>
        <end position="453"/>
    </location>
</feature>
<proteinExistence type="inferred from homology"/>
<evidence type="ECO:0000313" key="4">
    <source>
        <dbReference type="EMBL" id="MBI3627739.1"/>
    </source>
</evidence>
<dbReference type="FunFam" id="1.10.3210.10:FF:000001">
    <property type="entry name" value="GTP pyrophosphokinase RelA"/>
    <property type="match status" value="1"/>
</dbReference>
<evidence type="ECO:0000313" key="5">
    <source>
        <dbReference type="Proteomes" id="UP000808388"/>
    </source>
</evidence>
<evidence type="ECO:0000259" key="3">
    <source>
        <dbReference type="PROSITE" id="PS51880"/>
    </source>
</evidence>
<comment type="caution">
    <text evidence="4">The sequence shown here is derived from an EMBL/GenBank/DDBJ whole genome shotgun (WGS) entry which is preliminary data.</text>
</comment>
<dbReference type="PROSITE" id="PS51671">
    <property type="entry name" value="ACT"/>
    <property type="match status" value="1"/>
</dbReference>
<dbReference type="PANTHER" id="PTHR21262:SF31">
    <property type="entry name" value="GTP PYROPHOSPHOKINASE"/>
    <property type="match status" value="1"/>
</dbReference>
<dbReference type="Pfam" id="PF04607">
    <property type="entry name" value="RelA_SpoT"/>
    <property type="match status" value="1"/>
</dbReference>
<dbReference type="SMART" id="SM00954">
    <property type="entry name" value="RelA_SpoT"/>
    <property type="match status" value="1"/>
</dbReference>
<dbReference type="CDD" id="cd00077">
    <property type="entry name" value="HDc"/>
    <property type="match status" value="1"/>
</dbReference>
<dbReference type="Gene3D" id="3.10.20.30">
    <property type="match status" value="1"/>
</dbReference>
<dbReference type="InterPro" id="IPR004811">
    <property type="entry name" value="RelA/Spo_fam"/>
</dbReference>
<sequence>MSFADLKQKIEPLFGADQISLVERAYQFAEKAHAGQTRKSGEPYLVHPLFIALKLAELKMDQATIAAALLHDVVEDSGVLLSTIEAEFGSDVAFLVDGVTKLGKLKYRGIERMAESLRKMVLATAEDVRVVLIKLNDRLHNMETLKALPEEKHRRIALETLEIYAPLADRLGLGSLKARLEDLAFPYVYPEEHSWLSRNVRDAFEERSEYLKQLAPEIEKVLREEAVPIIAMDARAKHQYSLWRKLMKFDMDIAKIHDLIALRVIVPTVADCYQALGVIHAHWRPLPGKIKDYIALPKPNGYKSLHTTVFGPDGKIAEIQIRTIAMHEEAEHGIAAHWKYSQTKQTKLYHENVASKADKKEISWVKDLRDWQKDVSDSDEFLQTLKIDFFKNRIFALTPKGDAVDLPEGATALDFAYHVHSQIGNSASGARVNGKMVPLDHEISNFDVVEIITQKNKKPAADWLEFVKTSMARKHITSRLRRDAEQKRFGTKPGGLLVELRVTARDRIGLLNDLTSAIRAFRINIRDHKTETAHRSHPLIILTCAIKSSDELRKLLMKLKSVKGVEEVNYKIL</sequence>
<dbReference type="InterPro" id="IPR007685">
    <property type="entry name" value="RelA_SpoT"/>
</dbReference>
<dbReference type="PANTHER" id="PTHR21262">
    <property type="entry name" value="GUANOSINE-3',5'-BIS DIPHOSPHATE 3'-PYROPHOSPHOHYDROLASE"/>
    <property type="match status" value="1"/>
</dbReference>
<dbReference type="InterPro" id="IPR033655">
    <property type="entry name" value="TGS_RelA/SpoT"/>
</dbReference>
<dbReference type="InterPro" id="IPR012676">
    <property type="entry name" value="TGS-like"/>
</dbReference>
<dbReference type="SUPFAM" id="SSF55021">
    <property type="entry name" value="ACT-like"/>
    <property type="match status" value="1"/>
</dbReference>
<dbReference type="InterPro" id="IPR012675">
    <property type="entry name" value="Beta-grasp_dom_sf"/>
</dbReference>
<dbReference type="InterPro" id="IPR003607">
    <property type="entry name" value="HD/PDEase_dom"/>
</dbReference>
<evidence type="ECO:0000259" key="2">
    <source>
        <dbReference type="PROSITE" id="PS51671"/>
    </source>
</evidence>
<protein>
    <submittedName>
        <fullName evidence="4">RelA/SpoT family protein</fullName>
    </submittedName>
</protein>
<dbReference type="CDD" id="cd01668">
    <property type="entry name" value="TGS_RSH"/>
    <property type="match status" value="1"/>
</dbReference>
<dbReference type="InterPro" id="IPR043519">
    <property type="entry name" value="NT_sf"/>
</dbReference>
<evidence type="ECO:0000256" key="1">
    <source>
        <dbReference type="RuleBase" id="RU003847"/>
    </source>
</evidence>
<comment type="similarity">
    <text evidence="1">Belongs to the relA/spoT family.</text>
</comment>
<dbReference type="Gene3D" id="3.30.70.260">
    <property type="match status" value="1"/>
</dbReference>
<dbReference type="Pfam" id="PF02824">
    <property type="entry name" value="TGS"/>
    <property type="match status" value="1"/>
</dbReference>
<dbReference type="Pfam" id="PF13291">
    <property type="entry name" value="ACT_4"/>
    <property type="match status" value="1"/>
</dbReference>
<dbReference type="EMBL" id="JACQCQ010000012">
    <property type="protein sequence ID" value="MBI3627739.1"/>
    <property type="molecule type" value="Genomic_DNA"/>
</dbReference>
<dbReference type="InterPro" id="IPR004095">
    <property type="entry name" value="TGS"/>
</dbReference>
<reference evidence="4" key="1">
    <citation type="submission" date="2020-07" db="EMBL/GenBank/DDBJ databases">
        <title>Huge and variable diversity of episymbiotic CPR bacteria and DPANN archaea in groundwater ecosystems.</title>
        <authorList>
            <person name="He C.Y."/>
            <person name="Keren R."/>
            <person name="Whittaker M."/>
            <person name="Farag I.F."/>
            <person name="Doudna J."/>
            <person name="Cate J.H.D."/>
            <person name="Banfield J.F."/>
        </authorList>
    </citation>
    <scope>NUCLEOTIDE SEQUENCE</scope>
    <source>
        <strain evidence="4">NC_groundwater_972_Pr1_S-0.2um_49_27</strain>
    </source>
</reference>
<dbReference type="SUPFAM" id="SSF81301">
    <property type="entry name" value="Nucleotidyltransferase"/>
    <property type="match status" value="1"/>
</dbReference>
<dbReference type="PROSITE" id="PS51880">
    <property type="entry name" value="TGS"/>
    <property type="match status" value="1"/>
</dbReference>
<dbReference type="SMART" id="SM00471">
    <property type="entry name" value="HDc"/>
    <property type="match status" value="1"/>
</dbReference>
<organism evidence="4 5">
    <name type="scientific">Candidatus Sungiibacteriota bacterium</name>
    <dbReference type="NCBI Taxonomy" id="2750080"/>
    <lineage>
        <taxon>Bacteria</taxon>
        <taxon>Candidatus Sungiibacteriota</taxon>
    </lineage>
</organism>
<gene>
    <name evidence="4" type="ORF">HY220_03295</name>
</gene>
<comment type="function">
    <text evidence="1">In eubacteria ppGpp (guanosine 3'-diphosphate 5'-diphosphate) is a mediator of the stringent response that coordinates a variety of cellular activities in response to changes in nutritional abundance.</text>
</comment>
<dbReference type="SUPFAM" id="SSF109604">
    <property type="entry name" value="HD-domain/PDEase-like"/>
    <property type="match status" value="1"/>
</dbReference>
<dbReference type="GO" id="GO:0015969">
    <property type="term" value="P:guanosine tetraphosphate metabolic process"/>
    <property type="evidence" value="ECO:0007669"/>
    <property type="project" value="InterPro"/>
</dbReference>
<dbReference type="Gene3D" id="1.10.3210.10">
    <property type="entry name" value="Hypothetical protein af1432"/>
    <property type="match status" value="1"/>
</dbReference>
<dbReference type="Pfam" id="PF13328">
    <property type="entry name" value="HD_4"/>
    <property type="match status" value="1"/>
</dbReference>
<feature type="domain" description="ACT" evidence="2">
    <location>
        <begin position="499"/>
        <end position="573"/>
    </location>
</feature>
<dbReference type="FunFam" id="3.10.20.30:FF:000002">
    <property type="entry name" value="GTP pyrophosphokinase (RelA/SpoT)"/>
    <property type="match status" value="1"/>
</dbReference>
<dbReference type="AlphaFoldDB" id="A0A9D6LU51"/>
<name>A0A9D6LU51_9BACT</name>
<dbReference type="NCBIfam" id="TIGR00691">
    <property type="entry name" value="spoT_relA"/>
    <property type="match status" value="1"/>
</dbReference>